<dbReference type="InterPro" id="IPR013701">
    <property type="entry name" value="Lhr-like_DEAD/DEAH_assoc"/>
</dbReference>
<dbReference type="Pfam" id="PF08494">
    <property type="entry name" value="DEAD_assoc"/>
    <property type="match status" value="1"/>
</dbReference>
<keyword evidence="7" id="KW-0234">DNA repair</keyword>
<dbReference type="RefSeq" id="WP_179168411.1">
    <property type="nucleotide sequence ID" value="NZ_CP058529.1"/>
</dbReference>
<keyword evidence="3" id="KW-0378">Hydrolase</keyword>
<dbReference type="Pfam" id="PF00271">
    <property type="entry name" value="Helicase_C"/>
    <property type="match status" value="1"/>
</dbReference>
<keyword evidence="6" id="KW-0238">DNA-binding</keyword>
<dbReference type="KEGG" id="halg:HUG10_04450"/>
<dbReference type="GeneID" id="56028057"/>
<dbReference type="PANTHER" id="PTHR47962">
    <property type="entry name" value="ATP-DEPENDENT HELICASE LHR-RELATED-RELATED"/>
    <property type="match status" value="1"/>
</dbReference>
<evidence type="ECO:0000256" key="3">
    <source>
        <dbReference type="ARBA" id="ARBA00022801"/>
    </source>
</evidence>
<evidence type="ECO:0000313" key="12">
    <source>
        <dbReference type="EMBL" id="QLG26836.1"/>
    </source>
</evidence>
<dbReference type="Proteomes" id="UP000509750">
    <property type="component" value="Chromosome"/>
</dbReference>
<dbReference type="InterPro" id="IPR011545">
    <property type="entry name" value="DEAD/DEAH_box_helicase_dom"/>
</dbReference>
<keyword evidence="13" id="KW-1185">Reference proteome</keyword>
<dbReference type="GO" id="GO:0016887">
    <property type="term" value="F:ATP hydrolysis activity"/>
    <property type="evidence" value="ECO:0007669"/>
    <property type="project" value="TreeGrafter"/>
</dbReference>
<dbReference type="AlphaFoldDB" id="A0A7D5KEI1"/>
<dbReference type="NCBIfam" id="NF010338">
    <property type="entry name" value="PRK13767.1"/>
    <property type="match status" value="1"/>
</dbReference>
<evidence type="ECO:0000256" key="5">
    <source>
        <dbReference type="ARBA" id="ARBA00022840"/>
    </source>
</evidence>
<comment type="similarity">
    <text evidence="9">Belongs to the Lhr helicase family. Lhr-Core subfamily.</text>
</comment>
<dbReference type="InterPro" id="IPR014001">
    <property type="entry name" value="Helicase_ATP-bd"/>
</dbReference>
<feature type="domain" description="Helicase C-terminal" evidence="11">
    <location>
        <begin position="296"/>
        <end position="453"/>
    </location>
</feature>
<dbReference type="Gene3D" id="3.40.50.300">
    <property type="entry name" value="P-loop containing nucleotide triphosphate hydrolases"/>
    <property type="match status" value="2"/>
</dbReference>
<name>A0A7D5KEI1_9EURY</name>
<dbReference type="SUPFAM" id="SSF52540">
    <property type="entry name" value="P-loop containing nucleoside triphosphate hydrolases"/>
    <property type="match status" value="1"/>
</dbReference>
<evidence type="ECO:0000256" key="4">
    <source>
        <dbReference type="ARBA" id="ARBA00022806"/>
    </source>
</evidence>
<dbReference type="InterPro" id="IPR017170">
    <property type="entry name" value="Lhr-like"/>
</dbReference>
<keyword evidence="1" id="KW-0547">Nucleotide-binding</keyword>
<dbReference type="EMBL" id="CP058529">
    <property type="protein sequence ID" value="QLG26836.1"/>
    <property type="molecule type" value="Genomic_DNA"/>
</dbReference>
<keyword evidence="2" id="KW-0227">DNA damage</keyword>
<evidence type="ECO:0000256" key="9">
    <source>
        <dbReference type="ARBA" id="ARBA00093467"/>
    </source>
</evidence>
<dbReference type="PANTHER" id="PTHR47962:SF6">
    <property type="entry name" value="LARGE HELICASE-RELATED PROTEIN"/>
    <property type="match status" value="1"/>
</dbReference>
<dbReference type="PIRSF" id="PIRSF037307">
    <property type="entry name" value="Lhr-like_helic_prd"/>
    <property type="match status" value="1"/>
</dbReference>
<organism evidence="12 13">
    <name type="scientific">Halorarum halophilum</name>
    <dbReference type="NCBI Taxonomy" id="2743090"/>
    <lineage>
        <taxon>Archaea</taxon>
        <taxon>Methanobacteriati</taxon>
        <taxon>Methanobacteriota</taxon>
        <taxon>Stenosarchaea group</taxon>
        <taxon>Halobacteria</taxon>
        <taxon>Halobacteriales</taxon>
        <taxon>Haloferacaceae</taxon>
        <taxon>Halorarum</taxon>
    </lineage>
</organism>
<dbReference type="InterPro" id="IPR001650">
    <property type="entry name" value="Helicase_C-like"/>
</dbReference>
<dbReference type="InterPro" id="IPR052511">
    <property type="entry name" value="ATP-dep_Helicase"/>
</dbReference>
<sequence>MRGRELLAATGVEYEFDPAAVPIEDEGVLERLEPSVREWWVEQFGEYVPGNGGFFTPPQREAIPLIAGGTNSLICSPTGSGKTLASFTAIINDLYRRERELDDGLDNAVYCLYVSPLKSLANDIHRNLELPLAGISGKLADRGYETEIRHAIRHGDTGDSERQRMLEETPHILNTTPETLAILLNSPKFKEKLRSVEYVVVDEIHSLAENKRGTHLAVSLERLERMCEGSPTRIGCSATVEPLSTMAEFLVGGRRTDGGEWEPREYEIVDTRFVREFDLKLECPTDDLIGTPRTVVNDRFYDRLHELIQDHENTLVFTNTRSGAERVLGTLRERFDDYDEGNSGCHHGSMSKETRETIEGKLKSGDVDVVTSSTSLELGIDMPHLDLVVQVGSPKSVAALLQRVGRAGHRLGQTVEGRVIALDRDELVECAVMLEKAEEGFVDRVFVPENAHDVAAQQVYGMAINDVWREADVRETLRSAYPYRGFDDDDWEVLMRYLTADYEGMEDRNVYAKIWRDTNDAPDGEHHYPEYDVGEHLVGKRGRLARVIYMTNIGTIPDSFTCDVFVRGTDEWVGQLDENYLDTLEPGDVFQLGGSNYEYRYRRGSKVRVDRSSARPTVPSWFSERLPLSYDLGREVLAFQRDVLDRLDDGGPPAAREWLRTFPLDENSVRAITRMFDEQLRYAGEGSVSTPDQLAIEVELDREEYRRHYYVHSNYGREFNDGLSRLVAAHCARRANTNVKVAVADNGFTVSMPLNRKVDVPGVIEELDPDDVLADLRAALDGTDLLKRYFRINATRALMILKRYKGYEKSAAQQQVSSEMLISFAQERESFAVMEETYREITEDKLNLQGVREVVERIGSGEIAVTSREVDSPSPRAFGLATLMASDVVLAEDESAVLQEFHERVLSELGEDASSGVLAESDD</sequence>
<dbReference type="CDD" id="cd18796">
    <property type="entry name" value="SF2_C_LHR"/>
    <property type="match status" value="1"/>
</dbReference>
<evidence type="ECO:0000256" key="1">
    <source>
        <dbReference type="ARBA" id="ARBA00022741"/>
    </source>
</evidence>
<feature type="domain" description="Helicase ATP-binding" evidence="10">
    <location>
        <begin position="63"/>
        <end position="258"/>
    </location>
</feature>
<dbReference type="GO" id="GO:0005524">
    <property type="term" value="F:ATP binding"/>
    <property type="evidence" value="ECO:0007669"/>
    <property type="project" value="UniProtKB-KW"/>
</dbReference>
<dbReference type="OrthoDB" id="372104at2157"/>
<dbReference type="Pfam" id="PF19306">
    <property type="entry name" value="WHD_Lhr"/>
    <property type="match status" value="1"/>
</dbReference>
<keyword evidence="5" id="KW-0067">ATP-binding</keyword>
<evidence type="ECO:0000313" key="13">
    <source>
        <dbReference type="Proteomes" id="UP000509750"/>
    </source>
</evidence>
<evidence type="ECO:0000256" key="8">
    <source>
        <dbReference type="ARBA" id="ARBA00023235"/>
    </source>
</evidence>
<evidence type="ECO:0000256" key="2">
    <source>
        <dbReference type="ARBA" id="ARBA00022763"/>
    </source>
</evidence>
<dbReference type="GO" id="GO:0004386">
    <property type="term" value="F:helicase activity"/>
    <property type="evidence" value="ECO:0007669"/>
    <property type="project" value="UniProtKB-KW"/>
</dbReference>
<dbReference type="SMART" id="SM00487">
    <property type="entry name" value="DEXDc"/>
    <property type="match status" value="1"/>
</dbReference>
<gene>
    <name evidence="12" type="ORF">HUG10_04450</name>
</gene>
<proteinExistence type="inferred from homology"/>
<accession>A0A7D5KEI1</accession>
<dbReference type="SMART" id="SM00490">
    <property type="entry name" value="HELICc"/>
    <property type="match status" value="1"/>
</dbReference>
<evidence type="ECO:0000256" key="6">
    <source>
        <dbReference type="ARBA" id="ARBA00023125"/>
    </source>
</evidence>
<keyword evidence="4 12" id="KW-0347">Helicase</keyword>
<dbReference type="Pfam" id="PF00270">
    <property type="entry name" value="DEAD"/>
    <property type="match status" value="1"/>
</dbReference>
<evidence type="ECO:0000256" key="7">
    <source>
        <dbReference type="ARBA" id="ARBA00023204"/>
    </source>
</evidence>
<dbReference type="InterPro" id="IPR045628">
    <property type="entry name" value="Lhr_WH_dom"/>
</dbReference>
<dbReference type="GO" id="GO:0003677">
    <property type="term" value="F:DNA binding"/>
    <property type="evidence" value="ECO:0007669"/>
    <property type="project" value="UniProtKB-KW"/>
</dbReference>
<dbReference type="GO" id="GO:0006281">
    <property type="term" value="P:DNA repair"/>
    <property type="evidence" value="ECO:0007669"/>
    <property type="project" value="UniProtKB-KW"/>
</dbReference>
<dbReference type="PROSITE" id="PS51194">
    <property type="entry name" value="HELICASE_CTER"/>
    <property type="match status" value="1"/>
</dbReference>
<dbReference type="CDD" id="cd17922">
    <property type="entry name" value="DEXHc_LHR-like"/>
    <property type="match status" value="1"/>
</dbReference>
<keyword evidence="8" id="KW-0413">Isomerase</keyword>
<evidence type="ECO:0000259" key="10">
    <source>
        <dbReference type="PROSITE" id="PS51192"/>
    </source>
</evidence>
<dbReference type="InterPro" id="IPR027417">
    <property type="entry name" value="P-loop_NTPase"/>
</dbReference>
<evidence type="ECO:0000259" key="11">
    <source>
        <dbReference type="PROSITE" id="PS51194"/>
    </source>
</evidence>
<dbReference type="PROSITE" id="PS51192">
    <property type="entry name" value="HELICASE_ATP_BIND_1"/>
    <property type="match status" value="1"/>
</dbReference>
<protein>
    <submittedName>
        <fullName evidence="12">ATP-dependent helicase</fullName>
    </submittedName>
</protein>
<dbReference type="GO" id="GO:0140097">
    <property type="term" value="F:catalytic activity, acting on DNA"/>
    <property type="evidence" value="ECO:0007669"/>
    <property type="project" value="UniProtKB-ARBA"/>
</dbReference>
<reference evidence="12 13" key="1">
    <citation type="submission" date="2020-07" db="EMBL/GenBank/DDBJ databases">
        <title>Gai3-2, isolated from salt lake.</title>
        <authorList>
            <person name="Cui H."/>
            <person name="Shi X."/>
        </authorList>
    </citation>
    <scope>NUCLEOTIDE SEQUENCE [LARGE SCALE GENOMIC DNA]</scope>
    <source>
        <strain evidence="12 13">Gai3-2</strain>
    </source>
</reference>